<dbReference type="OrthoDB" id="9798176at2"/>
<evidence type="ECO:0000256" key="1">
    <source>
        <dbReference type="ARBA" id="ARBA00001946"/>
    </source>
</evidence>
<dbReference type="Pfam" id="PF09827">
    <property type="entry name" value="CRISPR_Cas2"/>
    <property type="match status" value="1"/>
</dbReference>
<comment type="function">
    <text evidence="9">CRISPR (clustered regularly interspaced short palindromic repeat), is an adaptive immune system that provides protection against mobile genetic elements (viruses, transposable elements and conjugative plasmids). CRISPR clusters contain sequences complementary to antecedent mobile elements and target invading nucleic acids. CRISPR clusters are transcribed and processed into CRISPR RNA (crRNA). Functions as a ssRNA-specific endoribonuclease. Involved in the integration of spacer DNA into the CRISPR cassette.</text>
</comment>
<dbReference type="GO" id="GO:0004521">
    <property type="term" value="F:RNA endonuclease activity"/>
    <property type="evidence" value="ECO:0007669"/>
    <property type="project" value="UniProtKB-UniRule"/>
</dbReference>
<evidence type="ECO:0000256" key="8">
    <source>
        <dbReference type="ARBA" id="ARBA00023118"/>
    </source>
</evidence>
<dbReference type="PANTHER" id="PTHR34405">
    <property type="entry name" value="CRISPR-ASSOCIATED ENDORIBONUCLEASE CAS2"/>
    <property type="match status" value="1"/>
</dbReference>
<dbReference type="NCBIfam" id="TIGR01573">
    <property type="entry name" value="cas2"/>
    <property type="match status" value="1"/>
</dbReference>
<comment type="subunit">
    <text evidence="9">Homodimer, forms a heterotetramer with a Cas1 homodimer.</text>
</comment>
<keyword evidence="4 9" id="KW-0479">Metal-binding</keyword>
<dbReference type="GO" id="GO:0051607">
    <property type="term" value="P:defense response to virus"/>
    <property type="evidence" value="ECO:0007669"/>
    <property type="project" value="UniProtKB-UniRule"/>
</dbReference>
<accession>E2ZE68</accession>
<keyword evidence="6 9" id="KW-0378">Hydrolase</keyword>
<evidence type="ECO:0000256" key="6">
    <source>
        <dbReference type="ARBA" id="ARBA00022801"/>
    </source>
</evidence>
<dbReference type="Gene3D" id="3.30.70.240">
    <property type="match status" value="1"/>
</dbReference>
<dbReference type="CDD" id="cd09725">
    <property type="entry name" value="Cas2_I_II_III"/>
    <property type="match status" value="1"/>
</dbReference>
<keyword evidence="3 9" id="KW-0540">Nuclease</keyword>
<dbReference type="PIRSF" id="PIRSF032582">
    <property type="entry name" value="Cas2"/>
    <property type="match status" value="1"/>
</dbReference>
<dbReference type="SUPFAM" id="SSF143430">
    <property type="entry name" value="TTP0101/SSO1404-like"/>
    <property type="match status" value="1"/>
</dbReference>
<dbReference type="HAMAP" id="MF_01471">
    <property type="entry name" value="Cas2"/>
    <property type="match status" value="1"/>
</dbReference>
<dbReference type="eggNOG" id="COG1343">
    <property type="taxonomic scope" value="Bacteria"/>
</dbReference>
<dbReference type="HOGENOM" id="CLU_161124_3_2_9"/>
<feature type="binding site" evidence="9">
    <location>
        <position position="20"/>
    </location>
    <ligand>
        <name>Mg(2+)</name>
        <dbReference type="ChEBI" id="CHEBI:18420"/>
        <note>catalytic</note>
    </ligand>
</feature>
<dbReference type="GO" id="GO:0046872">
    <property type="term" value="F:metal ion binding"/>
    <property type="evidence" value="ECO:0007669"/>
    <property type="project" value="UniProtKB-UniRule"/>
</dbReference>
<organism evidence="11 12">
    <name type="scientific">Megasphaera micronuciformis F0359</name>
    <dbReference type="NCBI Taxonomy" id="706434"/>
    <lineage>
        <taxon>Bacteria</taxon>
        <taxon>Bacillati</taxon>
        <taxon>Bacillota</taxon>
        <taxon>Negativicutes</taxon>
        <taxon>Veillonellales</taxon>
        <taxon>Veillonellaceae</taxon>
        <taxon>Megasphaera</taxon>
    </lineage>
</organism>
<dbReference type="InterPro" id="IPR019199">
    <property type="entry name" value="Virulence_VapD/CRISPR_Cas2"/>
</dbReference>
<evidence type="ECO:0000256" key="9">
    <source>
        <dbReference type="HAMAP-Rule" id="MF_01471"/>
    </source>
</evidence>
<evidence type="ECO:0000256" key="7">
    <source>
        <dbReference type="ARBA" id="ARBA00022842"/>
    </source>
</evidence>
<evidence type="ECO:0000313" key="12">
    <source>
        <dbReference type="Proteomes" id="UP000003195"/>
    </source>
</evidence>
<evidence type="ECO:0000256" key="3">
    <source>
        <dbReference type="ARBA" id="ARBA00022722"/>
    </source>
</evidence>
<name>E2ZE68_9FIRM</name>
<evidence type="ECO:0000256" key="4">
    <source>
        <dbReference type="ARBA" id="ARBA00022723"/>
    </source>
</evidence>
<keyword evidence="7 9" id="KW-0460">Magnesium</keyword>
<sequence>MTYFRENHDERKYVILVIYDIVDNKRRSQMVKCLEKYGIRVQKSAFEVYISKKKLVKLEAEAGSIIDITCDSLRIYSLKHNTAIKTWGIGCCKAEDVIIL</sequence>
<dbReference type="AlphaFoldDB" id="E2ZE68"/>
<comment type="cofactor">
    <cofactor evidence="1 9">
        <name>Mg(2+)</name>
        <dbReference type="ChEBI" id="CHEBI:18420"/>
    </cofactor>
</comment>
<protein>
    <recommendedName>
        <fullName evidence="9">CRISPR-associated endoribonuclease Cas2</fullName>
        <ecNumber evidence="9">3.1.-.-</ecNumber>
    </recommendedName>
</protein>
<dbReference type="EC" id="3.1.-.-" evidence="9"/>
<evidence type="ECO:0000256" key="2">
    <source>
        <dbReference type="ARBA" id="ARBA00009959"/>
    </source>
</evidence>
<dbReference type="Proteomes" id="UP000003195">
    <property type="component" value="Unassembled WGS sequence"/>
</dbReference>
<keyword evidence="12" id="KW-1185">Reference proteome</keyword>
<gene>
    <name evidence="9" type="primary">cas2</name>
    <name evidence="11" type="ORF">HMPREF9429_01770</name>
</gene>
<comment type="caution">
    <text evidence="11">The sequence shown here is derived from an EMBL/GenBank/DDBJ whole genome shotgun (WGS) entry which is preliminary data.</text>
</comment>
<keyword evidence="5 9" id="KW-0255">Endonuclease</keyword>
<dbReference type="STRING" id="706434.HMPREF9429_01770"/>
<evidence type="ECO:0000313" key="11">
    <source>
        <dbReference type="EMBL" id="EFQ03342.1"/>
    </source>
</evidence>
<proteinExistence type="inferred from homology"/>
<dbReference type="GO" id="GO:0043571">
    <property type="term" value="P:maintenance of CRISPR repeat elements"/>
    <property type="evidence" value="ECO:0007669"/>
    <property type="project" value="UniProtKB-UniRule"/>
</dbReference>
<dbReference type="GO" id="GO:0016787">
    <property type="term" value="F:hydrolase activity"/>
    <property type="evidence" value="ECO:0007669"/>
    <property type="project" value="UniProtKB-KW"/>
</dbReference>
<dbReference type="PANTHER" id="PTHR34405:SF3">
    <property type="entry name" value="CRISPR-ASSOCIATED ENDORIBONUCLEASE CAS2 3"/>
    <property type="match status" value="1"/>
</dbReference>
<reference evidence="11 12" key="1">
    <citation type="submission" date="2010-08" db="EMBL/GenBank/DDBJ databases">
        <authorList>
            <person name="Weinstock G."/>
            <person name="Sodergren E."/>
            <person name="Clifton S."/>
            <person name="Fulton L."/>
            <person name="Fulton B."/>
            <person name="Courtney L."/>
            <person name="Fronick C."/>
            <person name="Harrison M."/>
            <person name="Strong C."/>
            <person name="Farmer C."/>
            <person name="Delahaunty K."/>
            <person name="Markovic C."/>
            <person name="Hall O."/>
            <person name="Minx P."/>
            <person name="Tomlinson C."/>
            <person name="Mitreva M."/>
            <person name="Hou S."/>
            <person name="Chen J."/>
            <person name="Wollam A."/>
            <person name="Pepin K.H."/>
            <person name="Johnson M."/>
            <person name="Bhonagiri V."/>
            <person name="Zhang X."/>
            <person name="Suruliraj S."/>
            <person name="Warren W."/>
            <person name="Chinwalla A."/>
            <person name="Mardis E.R."/>
            <person name="Wilson R.K."/>
        </authorList>
    </citation>
    <scope>NUCLEOTIDE SEQUENCE [LARGE SCALE GENOMIC DNA]</scope>
    <source>
        <strain evidence="11 12">F0359</strain>
    </source>
</reference>
<evidence type="ECO:0000256" key="5">
    <source>
        <dbReference type="ARBA" id="ARBA00022759"/>
    </source>
</evidence>
<dbReference type="EMBL" id="AECS01000049">
    <property type="protein sequence ID" value="EFQ03342.1"/>
    <property type="molecule type" value="Genomic_DNA"/>
</dbReference>
<dbReference type="InterPro" id="IPR021127">
    <property type="entry name" value="CRISPR_associated_Cas2"/>
</dbReference>
<evidence type="ECO:0000256" key="10">
    <source>
        <dbReference type="PIRNR" id="PIRNR032582"/>
    </source>
</evidence>
<dbReference type="RefSeq" id="WP_006943177.1">
    <property type="nucleotide sequence ID" value="NZ_GL538212.1"/>
</dbReference>
<comment type="similarity">
    <text evidence="2 9 10">Belongs to the CRISPR-associated endoribonuclease Cas2 protein family.</text>
</comment>
<keyword evidence="8 9" id="KW-0051">Antiviral defense</keyword>